<dbReference type="Pfam" id="PF13021">
    <property type="entry name" value="DUF3885"/>
    <property type="match status" value="1"/>
</dbReference>
<name>A0A428K7X9_9BACT</name>
<gene>
    <name evidence="2" type="ORF">EI293_16480</name>
</gene>
<feature type="domain" description="DUF3885" evidence="1">
    <location>
        <begin position="5"/>
        <end position="193"/>
    </location>
</feature>
<dbReference type="EMBL" id="RWIU01000005">
    <property type="protein sequence ID" value="RSK42505.1"/>
    <property type="molecule type" value="Genomic_DNA"/>
</dbReference>
<organism evidence="2 3">
    <name type="scientific">Hymenobacter perfusus</name>
    <dbReference type="NCBI Taxonomy" id="1236770"/>
    <lineage>
        <taxon>Bacteria</taxon>
        <taxon>Pseudomonadati</taxon>
        <taxon>Bacteroidota</taxon>
        <taxon>Cytophagia</taxon>
        <taxon>Cytophagales</taxon>
        <taxon>Hymenobacteraceae</taxon>
        <taxon>Hymenobacter</taxon>
    </lineage>
</organism>
<proteinExistence type="predicted"/>
<accession>A0A428K7X9</accession>
<protein>
    <submittedName>
        <fullName evidence="2">DUF3885 domain-containing protein</fullName>
    </submittedName>
</protein>
<reference evidence="2 3" key="1">
    <citation type="submission" date="2018-12" db="EMBL/GenBank/DDBJ databases">
        <authorList>
            <person name="Feng G."/>
            <person name="Zhu H."/>
        </authorList>
    </citation>
    <scope>NUCLEOTIDE SEQUENCE [LARGE SCALE GENOMIC DNA]</scope>
    <source>
        <strain evidence="2 3">LMG 26000</strain>
    </source>
</reference>
<dbReference type="AlphaFoldDB" id="A0A428K7X9"/>
<keyword evidence="3" id="KW-1185">Reference proteome</keyword>
<evidence type="ECO:0000313" key="3">
    <source>
        <dbReference type="Proteomes" id="UP000270291"/>
    </source>
</evidence>
<dbReference type="RefSeq" id="WP_125439635.1">
    <property type="nucleotide sequence ID" value="NZ_RWIU01000005.1"/>
</dbReference>
<dbReference type="OrthoDB" id="72213at2"/>
<dbReference type="InterPro" id="IPR024976">
    <property type="entry name" value="DUF3885"/>
</dbReference>
<evidence type="ECO:0000313" key="2">
    <source>
        <dbReference type="EMBL" id="RSK42505.1"/>
    </source>
</evidence>
<dbReference type="Proteomes" id="UP000270291">
    <property type="component" value="Unassembled WGS sequence"/>
</dbReference>
<evidence type="ECO:0000259" key="1">
    <source>
        <dbReference type="Pfam" id="PF13021"/>
    </source>
</evidence>
<comment type="caution">
    <text evidence="2">The sequence shown here is derived from an EMBL/GenBank/DDBJ whole genome shotgun (WGS) entry which is preliminary data.</text>
</comment>
<sequence>MPSPLAQFLQQHATKPLDTRLLYYELPTWIRFDLQGTLSPDDAGYFAQVLHRASTLFEAAFAPTDEVLLVYQKHLYKRHRIRSNSYLFQQMGIGKRDITFRNWRAIPNPKWYSEGRWNEALYSTAAAQIPHQALLAAISYQDFPDQNKTAIHGRLHFFNRTRGLIFFMYDDRGLLISSNTPETTRPLYQEYKTGFSTMTEKP</sequence>